<dbReference type="EMBL" id="BQNB010019905">
    <property type="protein sequence ID" value="GJT90276.1"/>
    <property type="molecule type" value="Genomic_DNA"/>
</dbReference>
<gene>
    <name evidence="2" type="ORF">Tco_1079121</name>
</gene>
<protein>
    <recommendedName>
        <fullName evidence="1">Retrovirus-related Pol polyprotein from transposon TNT 1-94-like beta-barrel domain-containing protein</fullName>
    </recommendedName>
</protein>
<proteinExistence type="predicted"/>
<reference evidence="2" key="2">
    <citation type="submission" date="2022-01" db="EMBL/GenBank/DDBJ databases">
        <authorList>
            <person name="Yamashiro T."/>
            <person name="Shiraishi A."/>
            <person name="Satake H."/>
            <person name="Nakayama K."/>
        </authorList>
    </citation>
    <scope>NUCLEOTIDE SEQUENCE</scope>
</reference>
<feature type="domain" description="Retrovirus-related Pol polyprotein from transposon TNT 1-94-like beta-barrel" evidence="1">
    <location>
        <begin position="348"/>
        <end position="395"/>
    </location>
</feature>
<evidence type="ECO:0000313" key="3">
    <source>
        <dbReference type="Proteomes" id="UP001151760"/>
    </source>
</evidence>
<dbReference type="InterPro" id="IPR054722">
    <property type="entry name" value="PolX-like_BBD"/>
</dbReference>
<dbReference type="Pfam" id="PF22936">
    <property type="entry name" value="Pol_BBD"/>
    <property type="match status" value="1"/>
</dbReference>
<accession>A0ABQ5HQX0</accession>
<name>A0ABQ5HQX0_9ASTR</name>
<sequence>MFDQGLAKEITDMKEVFNQMETKVEQCSVERKYFEIEKKELFIEYDRLLEHIICQDIMCIAMHADFEHNCVLPANANNLEYAQMEQSFIDEYSRCLELEAEVSKKKDMVEKDVYNEISKRSLRLEQHCINLEITVQQMKESLRNQKPCKNQDALEFPEFFETNELKAQLQKKTTTISHFKDHIATLKGKSMSDCIVPVNNSCVIAPEMYKLDLQPLSPKLRNNREVHVDYLKQTKKHADTLCNIVEQTRALQPLDSALDYSCKFTTRVKSSTSASGSKPSGNTKKNGISSGWTFTIDGTKCPLTRITSTTVVPPKKPILAKVVKKTPPSRNNPGKPKAPTSVVQIVLWYLDSGCSKHMTGQRSQLINFVSKFMGTVRFRNDQVAAIIGYGDYNIGNVTISLGNVTIS</sequence>
<comment type="caution">
    <text evidence="2">The sequence shown here is derived from an EMBL/GenBank/DDBJ whole genome shotgun (WGS) entry which is preliminary data.</text>
</comment>
<keyword evidence="3" id="KW-1185">Reference proteome</keyword>
<evidence type="ECO:0000313" key="2">
    <source>
        <dbReference type="EMBL" id="GJT90276.1"/>
    </source>
</evidence>
<evidence type="ECO:0000259" key="1">
    <source>
        <dbReference type="Pfam" id="PF22936"/>
    </source>
</evidence>
<reference evidence="2" key="1">
    <citation type="journal article" date="2022" name="Int. J. Mol. Sci.">
        <title>Draft Genome of Tanacetum Coccineum: Genomic Comparison of Closely Related Tanacetum-Family Plants.</title>
        <authorList>
            <person name="Yamashiro T."/>
            <person name="Shiraishi A."/>
            <person name="Nakayama K."/>
            <person name="Satake H."/>
        </authorList>
    </citation>
    <scope>NUCLEOTIDE SEQUENCE</scope>
</reference>
<dbReference type="Proteomes" id="UP001151760">
    <property type="component" value="Unassembled WGS sequence"/>
</dbReference>
<organism evidence="2 3">
    <name type="scientific">Tanacetum coccineum</name>
    <dbReference type="NCBI Taxonomy" id="301880"/>
    <lineage>
        <taxon>Eukaryota</taxon>
        <taxon>Viridiplantae</taxon>
        <taxon>Streptophyta</taxon>
        <taxon>Embryophyta</taxon>
        <taxon>Tracheophyta</taxon>
        <taxon>Spermatophyta</taxon>
        <taxon>Magnoliopsida</taxon>
        <taxon>eudicotyledons</taxon>
        <taxon>Gunneridae</taxon>
        <taxon>Pentapetalae</taxon>
        <taxon>asterids</taxon>
        <taxon>campanulids</taxon>
        <taxon>Asterales</taxon>
        <taxon>Asteraceae</taxon>
        <taxon>Asteroideae</taxon>
        <taxon>Anthemideae</taxon>
        <taxon>Anthemidinae</taxon>
        <taxon>Tanacetum</taxon>
    </lineage>
</organism>